<proteinExistence type="predicted"/>
<feature type="domain" description="DUF1330" evidence="1">
    <location>
        <begin position="2"/>
        <end position="53"/>
    </location>
</feature>
<dbReference type="SUPFAM" id="SSF54909">
    <property type="entry name" value="Dimeric alpha+beta barrel"/>
    <property type="match status" value="1"/>
</dbReference>
<dbReference type="InterPro" id="IPR010753">
    <property type="entry name" value="DUF1330"/>
</dbReference>
<feature type="non-terminal residue" evidence="2">
    <location>
        <position position="54"/>
    </location>
</feature>
<protein>
    <submittedName>
        <fullName evidence="2">DUF1330 domain-containing protein</fullName>
    </submittedName>
</protein>
<dbReference type="PANTHER" id="PTHR41521">
    <property type="match status" value="1"/>
</dbReference>
<evidence type="ECO:0000259" key="1">
    <source>
        <dbReference type="Pfam" id="PF07045"/>
    </source>
</evidence>
<evidence type="ECO:0000313" key="3">
    <source>
        <dbReference type="Proteomes" id="UP000480266"/>
    </source>
</evidence>
<dbReference type="Pfam" id="PF07045">
    <property type="entry name" value="DUF1330"/>
    <property type="match status" value="1"/>
</dbReference>
<reference evidence="2" key="1">
    <citation type="submission" date="2020-02" db="EMBL/GenBank/DDBJ databases">
        <title>Draft genome sequence of Candidatus Afipia apatlaquensis IBT-C3, a potential strain for decolorization of textile dyes.</title>
        <authorList>
            <person name="Sanchez-Reyes A."/>
            <person name="Breton-Deval L."/>
            <person name="Mangelson H."/>
            <person name="Sanchez-Flores A."/>
        </authorList>
    </citation>
    <scope>NUCLEOTIDE SEQUENCE [LARGE SCALE GENOMIC DNA]</scope>
    <source>
        <strain evidence="2">IBT-C3</strain>
    </source>
</reference>
<gene>
    <name evidence="2" type="ORF">G4V63_26125</name>
</gene>
<dbReference type="Gene3D" id="3.30.70.100">
    <property type="match status" value="1"/>
</dbReference>
<dbReference type="PANTHER" id="PTHR41521:SF4">
    <property type="entry name" value="BLR0684 PROTEIN"/>
    <property type="match status" value="1"/>
</dbReference>
<organism evidence="2 3">
    <name type="scientific">Candidatus Afipia apatlaquensis</name>
    <dbReference type="NCBI Taxonomy" id="2712852"/>
    <lineage>
        <taxon>Bacteria</taxon>
        <taxon>Pseudomonadati</taxon>
        <taxon>Pseudomonadota</taxon>
        <taxon>Alphaproteobacteria</taxon>
        <taxon>Hyphomicrobiales</taxon>
        <taxon>Nitrobacteraceae</taxon>
        <taxon>Afipia</taxon>
    </lineage>
</organism>
<evidence type="ECO:0000313" key="2">
    <source>
        <dbReference type="EMBL" id="NGX98558.1"/>
    </source>
</evidence>
<accession>A0A7C9RJX4</accession>
<name>A0A7C9RJX4_9BRAD</name>
<keyword evidence="3" id="KW-1185">Reference proteome</keyword>
<dbReference type="AlphaFoldDB" id="A0A7C9RJX4"/>
<dbReference type="EMBL" id="JAAMRR010001329">
    <property type="protein sequence ID" value="NGX98558.1"/>
    <property type="molecule type" value="Genomic_DNA"/>
</dbReference>
<dbReference type="Proteomes" id="UP000480266">
    <property type="component" value="Unassembled WGS sequence"/>
</dbReference>
<comment type="caution">
    <text evidence="2">The sequence shown here is derived from an EMBL/GenBank/DDBJ whole genome shotgun (WGS) entry which is preliminary data.</text>
</comment>
<sequence length="54" mass="6314">MTVYVIAQVKFTDEARYRKYQARFFDVFKDSGGRLLAADEKPVVLDGEWARDKI</sequence>
<dbReference type="InterPro" id="IPR011008">
    <property type="entry name" value="Dimeric_a/b-barrel"/>
</dbReference>